<name>A0A374NX57_9FIRM</name>
<proteinExistence type="predicted"/>
<accession>A0A374NX57</accession>
<dbReference type="EMBL" id="QSON01000033">
    <property type="protein sequence ID" value="RGI95233.1"/>
    <property type="molecule type" value="Genomic_DNA"/>
</dbReference>
<comment type="caution">
    <text evidence="1">The sequence shown here is derived from an EMBL/GenBank/DDBJ whole genome shotgun (WGS) entry which is preliminary data.</text>
</comment>
<reference evidence="1 2" key="1">
    <citation type="submission" date="2018-08" db="EMBL/GenBank/DDBJ databases">
        <title>A genome reference for cultivated species of the human gut microbiota.</title>
        <authorList>
            <person name="Zou Y."/>
            <person name="Xue W."/>
            <person name="Luo G."/>
        </authorList>
    </citation>
    <scope>NUCLEOTIDE SEQUENCE [LARGE SCALE GENOMIC DNA]</scope>
    <source>
        <strain evidence="1 2">TM09-12</strain>
    </source>
</reference>
<organism evidence="1 2">
    <name type="scientific">Hungatella hathewayi</name>
    <dbReference type="NCBI Taxonomy" id="154046"/>
    <lineage>
        <taxon>Bacteria</taxon>
        <taxon>Bacillati</taxon>
        <taxon>Bacillota</taxon>
        <taxon>Clostridia</taxon>
        <taxon>Lachnospirales</taxon>
        <taxon>Lachnospiraceae</taxon>
        <taxon>Hungatella</taxon>
    </lineage>
</organism>
<protein>
    <recommendedName>
        <fullName evidence="3">Decarboxylase</fullName>
    </recommendedName>
</protein>
<evidence type="ECO:0008006" key="3">
    <source>
        <dbReference type="Google" id="ProtNLM"/>
    </source>
</evidence>
<evidence type="ECO:0000313" key="2">
    <source>
        <dbReference type="Proteomes" id="UP000263014"/>
    </source>
</evidence>
<gene>
    <name evidence="1" type="ORF">DXD79_32455</name>
</gene>
<dbReference type="RefSeq" id="WP_118033362.1">
    <property type="nucleotide sequence ID" value="NZ_QSON01000033.1"/>
</dbReference>
<dbReference type="Proteomes" id="UP000263014">
    <property type="component" value="Unassembled WGS sequence"/>
</dbReference>
<dbReference type="AlphaFoldDB" id="A0A374NX57"/>
<evidence type="ECO:0000313" key="1">
    <source>
        <dbReference type="EMBL" id="RGI95233.1"/>
    </source>
</evidence>
<sequence length="178" mass="20289">MDVKGTEEKLTKLLATLKKNRDHVPLAELHTRYKKPYDALCQEIKSACSDYLTAVCFHDFRCNKRFWEECLAVILKAKEDSGIMPQISRALFQRQSMTEVKELSEKLRNAYQEALAPFFEKYICLLLSPECFDEPPAIPLIFNEATGCVYENGAWILESGEPQGCPLHVNPLQEAAES</sequence>